<dbReference type="PANTHER" id="PTHR34069:SF3">
    <property type="entry name" value="ACYL-COA:ACYL-COA ALKYLTRANSFERASE"/>
    <property type="match status" value="1"/>
</dbReference>
<dbReference type="AlphaFoldDB" id="A0A6L9S263"/>
<proteinExistence type="predicted"/>
<reference evidence="2 3" key="1">
    <citation type="submission" date="2020-02" db="EMBL/GenBank/DDBJ databases">
        <authorList>
            <person name="Li X.-J."/>
            <person name="Han X.-M."/>
        </authorList>
    </citation>
    <scope>NUCLEOTIDE SEQUENCE [LARGE SCALE GENOMIC DNA]</scope>
    <source>
        <strain evidence="2 3">CCTCC AB 2017055</strain>
    </source>
</reference>
<dbReference type="Proteomes" id="UP000475214">
    <property type="component" value="Unassembled WGS sequence"/>
</dbReference>
<dbReference type="PANTHER" id="PTHR34069">
    <property type="entry name" value="3-OXOACYL-[ACYL-CARRIER-PROTEIN] SYNTHASE 3"/>
    <property type="match status" value="1"/>
</dbReference>
<dbReference type="RefSeq" id="WP_163732599.1">
    <property type="nucleotide sequence ID" value="NZ_JAAGOA010000002.1"/>
</dbReference>
<sequence length="369" mass="37812">MRTHAVQVVGTGSDLPGEPIGNDTIESLAGSLPEDVGADIGIEYRHWIIDPATGEHRDSNTGMAERAARAALADAGIEPAEVDLLILATATPEYPLPPTVNLVQERLGTGPCTTLELRSGGAGTAQAIELARLQMLAGGHRTAVVIGSEATSPALAPIFLDVPAGKVRIRDRIPMYMFGDGAGAVVLRAVGEDEEAGGAAAGGVVGGASAAIDPDRAPGIQVIGGGTHAPIRDQLAAKRLVTLKVDVVSAGHVAPSLVAHAIGDTLAACDADPTGVDVCVVPEGNSGWMRAASDEGAVNRDEWTKIPGEFTDSLARRGALGCAGPLVCLDDAVRDGDIQAGQRVLLVGIESSKWVHAGVLVDWTKEANR</sequence>
<dbReference type="GO" id="GO:0006633">
    <property type="term" value="P:fatty acid biosynthetic process"/>
    <property type="evidence" value="ECO:0007669"/>
    <property type="project" value="InterPro"/>
</dbReference>
<protein>
    <submittedName>
        <fullName evidence="2">Ketoacyl-ACP synthase III</fullName>
    </submittedName>
</protein>
<dbReference type="EMBL" id="JAAGOA010000002">
    <property type="protein sequence ID" value="NED99172.1"/>
    <property type="molecule type" value="Genomic_DNA"/>
</dbReference>
<accession>A0A6L9S263</accession>
<name>A0A6L9S263_9ACTN</name>
<evidence type="ECO:0000313" key="3">
    <source>
        <dbReference type="Proteomes" id="UP000475214"/>
    </source>
</evidence>
<feature type="domain" description="Beta-ketoacyl-[acyl-carrier-protein] synthase III N-terminal" evidence="1">
    <location>
        <begin position="118"/>
        <end position="194"/>
    </location>
</feature>
<dbReference type="InterPro" id="IPR016039">
    <property type="entry name" value="Thiolase-like"/>
</dbReference>
<organism evidence="2 3">
    <name type="scientific">Phytoactinopolyspora halotolerans</name>
    <dbReference type="NCBI Taxonomy" id="1981512"/>
    <lineage>
        <taxon>Bacteria</taxon>
        <taxon>Bacillati</taxon>
        <taxon>Actinomycetota</taxon>
        <taxon>Actinomycetes</taxon>
        <taxon>Jiangellales</taxon>
        <taxon>Jiangellaceae</taxon>
        <taxon>Phytoactinopolyspora</taxon>
    </lineage>
</organism>
<gene>
    <name evidence="2" type="ORF">G1H10_03215</name>
</gene>
<evidence type="ECO:0000313" key="2">
    <source>
        <dbReference type="EMBL" id="NED99172.1"/>
    </source>
</evidence>
<dbReference type="SUPFAM" id="SSF53901">
    <property type="entry name" value="Thiolase-like"/>
    <property type="match status" value="2"/>
</dbReference>
<dbReference type="GO" id="GO:0004315">
    <property type="term" value="F:3-oxoacyl-[acyl-carrier-protein] synthase activity"/>
    <property type="evidence" value="ECO:0007669"/>
    <property type="project" value="InterPro"/>
</dbReference>
<evidence type="ECO:0000259" key="1">
    <source>
        <dbReference type="Pfam" id="PF08545"/>
    </source>
</evidence>
<keyword evidence="3" id="KW-1185">Reference proteome</keyword>
<dbReference type="Pfam" id="PF08545">
    <property type="entry name" value="ACP_syn_III"/>
    <property type="match status" value="1"/>
</dbReference>
<dbReference type="GO" id="GO:0044550">
    <property type="term" value="P:secondary metabolite biosynthetic process"/>
    <property type="evidence" value="ECO:0007669"/>
    <property type="project" value="TreeGrafter"/>
</dbReference>
<dbReference type="InterPro" id="IPR013751">
    <property type="entry name" value="ACP_syn_III_N"/>
</dbReference>
<comment type="caution">
    <text evidence="2">The sequence shown here is derived from an EMBL/GenBank/DDBJ whole genome shotgun (WGS) entry which is preliminary data.</text>
</comment>
<dbReference type="Gene3D" id="3.40.47.10">
    <property type="match status" value="2"/>
</dbReference>